<reference evidence="2" key="1">
    <citation type="submission" date="2025-08" db="UniProtKB">
        <authorList>
            <consortium name="RefSeq"/>
        </authorList>
    </citation>
    <scope>IDENTIFICATION</scope>
    <source>
        <strain evidence="2">USDA-PBARC FA_bdor</strain>
        <tissue evidence="2">Whole organism</tissue>
    </source>
</reference>
<evidence type="ECO:0000313" key="2">
    <source>
        <dbReference type="RefSeq" id="XP_011311412.1"/>
    </source>
</evidence>
<sequence>MIHYHIDNLQESFVRQIFHELEEGSTSSCCPRISVNILQELDVMKGTVVIIQSDVESNIFSNIHCYQLVMNARNSFVGQSVDDGVGDRCDSFVDILPSRGVRSRNSCGP</sequence>
<keyword evidence="1" id="KW-1185">Reference proteome</keyword>
<dbReference type="OrthoDB" id="10526084at2759"/>
<evidence type="ECO:0000313" key="1">
    <source>
        <dbReference type="Proteomes" id="UP000694866"/>
    </source>
</evidence>
<gene>
    <name evidence="2" type="primary">LOC105271524</name>
</gene>
<name>A0A9R1U8M4_9HYME</name>
<dbReference type="Proteomes" id="UP000694866">
    <property type="component" value="Unplaced"/>
</dbReference>
<protein>
    <submittedName>
        <fullName evidence="2">Uncharacterized protein isoform X3</fullName>
    </submittedName>
</protein>
<accession>A0A9R1U8M4</accession>
<dbReference type="GeneID" id="105271524"/>
<proteinExistence type="predicted"/>
<organism evidence="1 2">
    <name type="scientific">Fopius arisanus</name>
    <dbReference type="NCBI Taxonomy" id="64838"/>
    <lineage>
        <taxon>Eukaryota</taxon>
        <taxon>Metazoa</taxon>
        <taxon>Ecdysozoa</taxon>
        <taxon>Arthropoda</taxon>
        <taxon>Hexapoda</taxon>
        <taxon>Insecta</taxon>
        <taxon>Pterygota</taxon>
        <taxon>Neoptera</taxon>
        <taxon>Endopterygota</taxon>
        <taxon>Hymenoptera</taxon>
        <taxon>Apocrita</taxon>
        <taxon>Ichneumonoidea</taxon>
        <taxon>Braconidae</taxon>
        <taxon>Opiinae</taxon>
        <taxon>Fopius</taxon>
    </lineage>
</organism>
<dbReference type="AlphaFoldDB" id="A0A9R1U8M4"/>
<dbReference type="RefSeq" id="XP_011311412.1">
    <property type="nucleotide sequence ID" value="XM_011313110.1"/>
</dbReference>